<dbReference type="RefSeq" id="WP_289363811.1">
    <property type="nucleotide sequence ID" value="NZ_JAUCBP010000002.1"/>
</dbReference>
<dbReference type="Proteomes" id="UP001234343">
    <property type="component" value="Unassembled WGS sequence"/>
</dbReference>
<organism evidence="3 4">
    <name type="scientific">Alteromonas arenosi</name>
    <dbReference type="NCBI Taxonomy" id="3055817"/>
    <lineage>
        <taxon>Bacteria</taxon>
        <taxon>Pseudomonadati</taxon>
        <taxon>Pseudomonadota</taxon>
        <taxon>Gammaproteobacteria</taxon>
        <taxon>Alteromonadales</taxon>
        <taxon>Alteromonadaceae</taxon>
        <taxon>Alteromonas/Salinimonas group</taxon>
        <taxon>Alteromonas</taxon>
    </lineage>
</organism>
<dbReference type="InterPro" id="IPR025641">
    <property type="entry name" value="DUF4340"/>
</dbReference>
<dbReference type="EMBL" id="JAUCBP010000002">
    <property type="protein sequence ID" value="MDM7859720.1"/>
    <property type="molecule type" value="Genomic_DNA"/>
</dbReference>
<sequence length="353" mass="39437">MSRIIALLIALSVAIGLALWLISKDRVSVPTNQPLLNEFTVDLGNIERIEIANANEQLLLAQLVDGQWRANHLHSQLYFPMDYDSLVALIDSLRGAKKVEAKTQNPANFARLGLQDIAQPDSQARLVTLATPDQSFSLLVGNTANNGFGSFVRTPEDTQTWQLDKVIRLPDSHTSWLINPVKPLDPNNVFRVVRRGEETWQIVRDEPRESEDGVSNGRSGPFVLAGMRADEQLVFPNVLQNSIAAMLSVRFEDIAARDELAFDESGAEPIIIDFDTAQGALMVSLYQIEDRYFVTYDSAALPWVNDWAFVITEFNYRQFAKGRSDFVEPAEATDQEQSNERQRSIDEGDAPGS</sequence>
<keyword evidence="4" id="KW-1185">Reference proteome</keyword>
<dbReference type="Pfam" id="PF14238">
    <property type="entry name" value="DUF4340"/>
    <property type="match status" value="1"/>
</dbReference>
<evidence type="ECO:0000259" key="2">
    <source>
        <dbReference type="Pfam" id="PF14238"/>
    </source>
</evidence>
<feature type="region of interest" description="Disordered" evidence="1">
    <location>
        <begin position="327"/>
        <end position="353"/>
    </location>
</feature>
<protein>
    <submittedName>
        <fullName evidence="3">DUF4340 domain-containing protein</fullName>
    </submittedName>
</protein>
<name>A0ABT7SU52_9ALTE</name>
<reference evidence="3 4" key="1">
    <citation type="submission" date="2023-06" db="EMBL/GenBank/DDBJ databases">
        <title>Alteromonas sp. ASW11-36 isolated from intertidal sand.</title>
        <authorList>
            <person name="Li Y."/>
        </authorList>
    </citation>
    <scope>NUCLEOTIDE SEQUENCE [LARGE SCALE GENOMIC DNA]</scope>
    <source>
        <strain evidence="3 4">ASW11-36</strain>
    </source>
</reference>
<evidence type="ECO:0000313" key="3">
    <source>
        <dbReference type="EMBL" id="MDM7859720.1"/>
    </source>
</evidence>
<evidence type="ECO:0000313" key="4">
    <source>
        <dbReference type="Proteomes" id="UP001234343"/>
    </source>
</evidence>
<evidence type="ECO:0000256" key="1">
    <source>
        <dbReference type="SAM" id="MobiDB-lite"/>
    </source>
</evidence>
<feature type="domain" description="DUF4340" evidence="2">
    <location>
        <begin position="75"/>
        <end position="253"/>
    </location>
</feature>
<accession>A0ABT7SU52</accession>
<comment type="caution">
    <text evidence="3">The sequence shown here is derived from an EMBL/GenBank/DDBJ whole genome shotgun (WGS) entry which is preliminary data.</text>
</comment>
<gene>
    <name evidence="3" type="ORF">QTP81_03740</name>
</gene>
<proteinExistence type="predicted"/>